<accession>A0A9D1INB6</accession>
<dbReference type="AlphaFoldDB" id="A0A9D1INB6"/>
<feature type="transmembrane region" description="Helical" evidence="1">
    <location>
        <begin position="6"/>
        <end position="25"/>
    </location>
</feature>
<reference evidence="2" key="2">
    <citation type="journal article" date="2021" name="PeerJ">
        <title>Extensive microbial diversity within the chicken gut microbiome revealed by metagenomics and culture.</title>
        <authorList>
            <person name="Gilroy R."/>
            <person name="Ravi A."/>
            <person name="Getino M."/>
            <person name="Pursley I."/>
            <person name="Horton D.L."/>
            <person name="Alikhan N.F."/>
            <person name="Baker D."/>
            <person name="Gharbi K."/>
            <person name="Hall N."/>
            <person name="Watson M."/>
            <person name="Adriaenssens E.M."/>
            <person name="Foster-Nyarko E."/>
            <person name="Jarju S."/>
            <person name="Secka A."/>
            <person name="Antonio M."/>
            <person name="Oren A."/>
            <person name="Chaudhuri R.R."/>
            <person name="La Ragione R."/>
            <person name="Hildebrand F."/>
            <person name="Pallen M.J."/>
        </authorList>
    </citation>
    <scope>NUCLEOTIDE SEQUENCE</scope>
    <source>
        <strain evidence="2">17073</strain>
    </source>
</reference>
<evidence type="ECO:0000313" key="2">
    <source>
        <dbReference type="EMBL" id="HIU39232.1"/>
    </source>
</evidence>
<keyword evidence="1" id="KW-0472">Membrane</keyword>
<keyword evidence="1" id="KW-1133">Transmembrane helix</keyword>
<reference evidence="2" key="1">
    <citation type="submission" date="2020-10" db="EMBL/GenBank/DDBJ databases">
        <authorList>
            <person name="Gilroy R."/>
        </authorList>
    </citation>
    <scope>NUCLEOTIDE SEQUENCE</scope>
    <source>
        <strain evidence="2">17073</strain>
    </source>
</reference>
<name>A0A9D1INB6_9BACT</name>
<evidence type="ECO:0000256" key="1">
    <source>
        <dbReference type="SAM" id="Phobius"/>
    </source>
</evidence>
<sequence>MMATVILSVCVIAACIVLLGVKVFFVKNGQFPSGHIHDNPAMRKRHIRCAYEEETEKLKTKTNESNQGN</sequence>
<dbReference type="EMBL" id="DVMS01000174">
    <property type="protein sequence ID" value="HIU39232.1"/>
    <property type="molecule type" value="Genomic_DNA"/>
</dbReference>
<protein>
    <submittedName>
        <fullName evidence="2">Uncharacterized protein</fullName>
    </submittedName>
</protein>
<comment type="caution">
    <text evidence="2">The sequence shown here is derived from an EMBL/GenBank/DDBJ whole genome shotgun (WGS) entry which is preliminary data.</text>
</comment>
<dbReference type="Proteomes" id="UP000824076">
    <property type="component" value="Unassembled WGS sequence"/>
</dbReference>
<organism evidence="2 3">
    <name type="scientific">Candidatus Limisoma intestinavium</name>
    <dbReference type="NCBI Taxonomy" id="2840856"/>
    <lineage>
        <taxon>Bacteria</taxon>
        <taxon>Pseudomonadati</taxon>
        <taxon>Bacteroidota</taxon>
        <taxon>Bacteroidia</taxon>
        <taxon>Bacteroidales</taxon>
        <taxon>Candidatus Limisoma</taxon>
    </lineage>
</organism>
<keyword evidence="1" id="KW-0812">Transmembrane</keyword>
<proteinExistence type="predicted"/>
<gene>
    <name evidence="2" type="ORF">IAD18_06165</name>
</gene>
<evidence type="ECO:0000313" key="3">
    <source>
        <dbReference type="Proteomes" id="UP000824076"/>
    </source>
</evidence>